<dbReference type="CDD" id="cd02557">
    <property type="entry name" value="PseudoU_synth_ScRIB2"/>
    <property type="match status" value="1"/>
</dbReference>
<comment type="caution">
    <text evidence="2">The sequence shown here is derived from an EMBL/GenBank/DDBJ whole genome shotgun (WGS) entry which is preliminary data.</text>
</comment>
<evidence type="ECO:0000313" key="3">
    <source>
        <dbReference type="Proteomes" id="UP000697127"/>
    </source>
</evidence>
<name>A0A9P6WM22_9ASCO</name>
<dbReference type="AlphaFoldDB" id="A0A9P6WM22"/>
<accession>A0A9P6WM22</accession>
<organism evidence="2 3">
    <name type="scientific">Pichia californica</name>
    <dbReference type="NCBI Taxonomy" id="460514"/>
    <lineage>
        <taxon>Eukaryota</taxon>
        <taxon>Fungi</taxon>
        <taxon>Dikarya</taxon>
        <taxon>Ascomycota</taxon>
        <taxon>Saccharomycotina</taxon>
        <taxon>Pichiomycetes</taxon>
        <taxon>Pichiales</taxon>
        <taxon>Pichiaceae</taxon>
        <taxon>Pichia</taxon>
    </lineage>
</organism>
<sequence length="408" mass="47685">MKKVAILAKAPARTFAFMNKTPQYKIERGIRYVEPYFQTIKTTVKARWLNRKVLDILSSEFRNFTQAEYKNSIEKYEITIVHRKKLTKKERKSLKESGMKINDIERIHYPEILNYKMQDNDVIERIEHIHERAVLGVNSNDIEVIFDDEDLLVVNKPSGIPIHPVQNYYYNSFVQILQNEGWPGIKDDLSKVQLRPSFRLDKLTSGVCIFAKTNNTAKKIQMDIQNRKVEKVYLARVRGKFPGLEDSEEIECADDVIVLDTKKGKENGMMRKEARTIFKSIKYNKDLNESIVMCWPKTGRTHQIRIHLRNMKFPITNDPLYGKGGIMSFSNIDGIINDISDECFEKIKQNAIEKRISTESNEYCKVCGVKLYTQSNMKELTMYLHAFEYKSIDGGWAYKTKFPEWCNL</sequence>
<dbReference type="InterPro" id="IPR020103">
    <property type="entry name" value="PsdUridine_synth_cat_dom_sf"/>
</dbReference>
<protein>
    <submittedName>
        <fullName evidence="2">RNA pseudouridylate synthase domain containing protein 2</fullName>
    </submittedName>
</protein>
<dbReference type="EMBL" id="PUHW01000068">
    <property type="protein sequence ID" value="KAG0689649.1"/>
    <property type="molecule type" value="Genomic_DNA"/>
</dbReference>
<proteinExistence type="predicted"/>
<reference evidence="2" key="1">
    <citation type="submission" date="2020-11" db="EMBL/GenBank/DDBJ databases">
        <title>Kefir isolates.</title>
        <authorList>
            <person name="Marcisauskas S."/>
            <person name="Kim Y."/>
            <person name="Blasche S."/>
        </authorList>
    </citation>
    <scope>NUCLEOTIDE SEQUENCE</scope>
    <source>
        <strain evidence="2">Olga-1</strain>
    </source>
</reference>
<dbReference type="GO" id="GO:0009982">
    <property type="term" value="F:pseudouridine synthase activity"/>
    <property type="evidence" value="ECO:0007669"/>
    <property type="project" value="InterPro"/>
</dbReference>
<dbReference type="PANTHER" id="PTHR21600:SF40">
    <property type="entry name" value="PSEUDOURIDYLATE SYNTHASE RPUSD2"/>
    <property type="match status" value="1"/>
</dbReference>
<feature type="domain" description="Pseudouridine synthase RsuA/RluA-like" evidence="1">
    <location>
        <begin position="150"/>
        <end position="309"/>
    </location>
</feature>
<dbReference type="GO" id="GO:0003723">
    <property type="term" value="F:RNA binding"/>
    <property type="evidence" value="ECO:0007669"/>
    <property type="project" value="InterPro"/>
</dbReference>
<dbReference type="InterPro" id="IPR006145">
    <property type="entry name" value="PsdUridine_synth_RsuA/RluA"/>
</dbReference>
<dbReference type="SUPFAM" id="SSF55120">
    <property type="entry name" value="Pseudouridine synthase"/>
    <property type="match status" value="1"/>
</dbReference>
<dbReference type="GO" id="GO:0000455">
    <property type="term" value="P:enzyme-directed rRNA pseudouridine synthesis"/>
    <property type="evidence" value="ECO:0007669"/>
    <property type="project" value="TreeGrafter"/>
</dbReference>
<dbReference type="PANTHER" id="PTHR21600">
    <property type="entry name" value="MITOCHONDRIAL RNA PSEUDOURIDINE SYNTHASE"/>
    <property type="match status" value="1"/>
</dbReference>
<dbReference type="Pfam" id="PF00849">
    <property type="entry name" value="PseudoU_synth_2"/>
    <property type="match status" value="1"/>
</dbReference>
<keyword evidence="3" id="KW-1185">Reference proteome</keyword>
<gene>
    <name evidence="2" type="primary">RPUSD2_2</name>
    <name evidence="2" type="ORF">C6P40_004682</name>
</gene>
<dbReference type="Proteomes" id="UP000697127">
    <property type="component" value="Unassembled WGS sequence"/>
</dbReference>
<dbReference type="Gene3D" id="3.30.2350.10">
    <property type="entry name" value="Pseudouridine synthase"/>
    <property type="match status" value="1"/>
</dbReference>
<dbReference type="InterPro" id="IPR050188">
    <property type="entry name" value="RluA_PseudoU_synthase"/>
</dbReference>
<evidence type="ECO:0000313" key="2">
    <source>
        <dbReference type="EMBL" id="KAG0689649.1"/>
    </source>
</evidence>
<evidence type="ECO:0000259" key="1">
    <source>
        <dbReference type="Pfam" id="PF00849"/>
    </source>
</evidence>